<organism evidence="2 3">
    <name type="scientific">Alistipes shahii WAL 8301</name>
    <dbReference type="NCBI Taxonomy" id="717959"/>
    <lineage>
        <taxon>Bacteria</taxon>
        <taxon>Pseudomonadati</taxon>
        <taxon>Bacteroidota</taxon>
        <taxon>Bacteroidia</taxon>
        <taxon>Bacteroidales</taxon>
        <taxon>Rikenellaceae</taxon>
        <taxon>Alistipes</taxon>
    </lineage>
</organism>
<dbReference type="EMBL" id="FP929032">
    <property type="protein sequence ID" value="CBK63390.1"/>
    <property type="molecule type" value="Genomic_DNA"/>
</dbReference>
<feature type="compositionally biased region" description="Polar residues" evidence="1">
    <location>
        <begin position="21"/>
        <end position="41"/>
    </location>
</feature>
<gene>
    <name evidence="2" type="ORF">AL1_08370</name>
</gene>
<dbReference type="HOGENOM" id="CLU_2520272_0_0_10"/>
<reference evidence="2 3" key="2">
    <citation type="submission" date="2010-03" db="EMBL/GenBank/DDBJ databases">
        <authorList>
            <person name="Pajon A."/>
        </authorList>
    </citation>
    <scope>NUCLEOTIDE SEQUENCE [LARGE SCALE GENOMIC DNA]</scope>
    <source>
        <strain evidence="2 3">WAL 8301</strain>
    </source>
</reference>
<evidence type="ECO:0000313" key="3">
    <source>
        <dbReference type="Proteomes" id="UP000008794"/>
    </source>
</evidence>
<protein>
    <submittedName>
        <fullName evidence="2">Uncharacterized protein</fullName>
    </submittedName>
</protein>
<reference evidence="2 3" key="1">
    <citation type="submission" date="2010-03" db="EMBL/GenBank/DDBJ databases">
        <title>The genome sequence of Alistipes shahii WAL 8301.</title>
        <authorList>
            <consortium name="metaHIT consortium -- http://www.metahit.eu/"/>
            <person name="Pajon A."/>
            <person name="Turner K."/>
            <person name="Parkhill J."/>
        </authorList>
    </citation>
    <scope>NUCLEOTIDE SEQUENCE [LARGE SCALE GENOMIC DNA]</scope>
    <source>
        <strain evidence="2 3">WAL 8301</strain>
    </source>
</reference>
<proteinExistence type="predicted"/>
<feature type="region of interest" description="Disordered" evidence="1">
    <location>
        <begin position="1"/>
        <end position="84"/>
    </location>
</feature>
<dbReference type="STRING" id="717959.AL1_08370"/>
<evidence type="ECO:0000313" key="2">
    <source>
        <dbReference type="EMBL" id="CBK63390.1"/>
    </source>
</evidence>
<accession>D4IKC8</accession>
<keyword evidence="3" id="KW-1185">Reference proteome</keyword>
<dbReference type="AlphaFoldDB" id="D4IKC8"/>
<dbReference type="Proteomes" id="UP000008794">
    <property type="component" value="Chromosome"/>
</dbReference>
<name>D4IKC8_9BACT</name>
<dbReference type="KEGG" id="ash:AL1_08370"/>
<sequence>MAFARLPSKKGAMKHTDRTGAEQTAARQPEPTQEITVTQVTPDDILNDGGPITPATGDGTPTERQLEQGVVMVNPSVDSMESRG</sequence>
<dbReference type="PATRIC" id="fig|717959.3.peg.2429"/>
<dbReference type="BioCyc" id="ASHA717959:AL1_RS03930-MONOMER"/>
<evidence type="ECO:0000256" key="1">
    <source>
        <dbReference type="SAM" id="MobiDB-lite"/>
    </source>
</evidence>